<organism evidence="1 2">
    <name type="scientific">Paenibacillus gansuensis</name>
    <dbReference type="NCBI Taxonomy" id="306542"/>
    <lineage>
        <taxon>Bacteria</taxon>
        <taxon>Bacillati</taxon>
        <taxon>Bacillota</taxon>
        <taxon>Bacilli</taxon>
        <taxon>Bacillales</taxon>
        <taxon>Paenibacillaceae</taxon>
        <taxon>Paenibacillus</taxon>
    </lineage>
</organism>
<dbReference type="InterPro" id="IPR009920">
    <property type="entry name" value="HEPPP_synth_su1"/>
</dbReference>
<comment type="caution">
    <text evidence="1">The sequence shown here is derived from an EMBL/GenBank/DDBJ whole genome shotgun (WGS) entry which is preliminary data.</text>
</comment>
<dbReference type="RefSeq" id="WP_377601181.1">
    <property type="nucleotide sequence ID" value="NZ_JBHUME010000005.1"/>
</dbReference>
<name>A0ABW5PBQ7_9BACL</name>
<gene>
    <name evidence="1" type="ORF">ACFSUF_06185</name>
</gene>
<proteinExistence type="predicted"/>
<reference evidence="2" key="1">
    <citation type="journal article" date="2019" name="Int. J. Syst. Evol. Microbiol.">
        <title>The Global Catalogue of Microorganisms (GCM) 10K type strain sequencing project: providing services to taxonomists for standard genome sequencing and annotation.</title>
        <authorList>
            <consortium name="The Broad Institute Genomics Platform"/>
            <consortium name="The Broad Institute Genome Sequencing Center for Infectious Disease"/>
            <person name="Wu L."/>
            <person name="Ma J."/>
        </authorList>
    </citation>
    <scope>NUCLEOTIDE SEQUENCE [LARGE SCALE GENOMIC DNA]</scope>
    <source>
        <strain evidence="2">KCTC 3950</strain>
    </source>
</reference>
<keyword evidence="2" id="KW-1185">Reference proteome</keyword>
<dbReference type="Pfam" id="PF07307">
    <property type="entry name" value="HEPPP_synt_1"/>
    <property type="match status" value="1"/>
</dbReference>
<accession>A0ABW5PBQ7</accession>
<dbReference type="Proteomes" id="UP001597541">
    <property type="component" value="Unassembled WGS sequence"/>
</dbReference>
<dbReference type="Gene3D" id="1.20.120.1450">
    <property type="match status" value="1"/>
</dbReference>
<evidence type="ECO:0000313" key="1">
    <source>
        <dbReference type="EMBL" id="MFD2612013.1"/>
    </source>
</evidence>
<sequence>MNTYRIPDLAKKFTEHDMIVQHTDLPETPDFRIKLLHTFLSGDAAKDPENSEVYSLAVMLVQLGLDTHDQIDTDQGSPQEGDRSRQLKVLAGDYFSSGFYHLLSKAGHIEAVTSLSAAICEINRMKMQLYLRMKQWKMTADEYLQHTVGIKTQLFLSFAKKMNGVSALRWPELLQAFTRCEVLVQEMESSELQDPARRNWAYWHVWERATKEEKQQLKDGLDRAGWLAVLKKYNVKNALLELLQSQLQQAGALIAQFDSDKLRQELGQLGEPFKRYVSSPVLEEI</sequence>
<protein>
    <submittedName>
        <fullName evidence="1">Heptaprenyl diphosphate synthase component 1</fullName>
    </submittedName>
</protein>
<evidence type="ECO:0000313" key="2">
    <source>
        <dbReference type="Proteomes" id="UP001597541"/>
    </source>
</evidence>
<dbReference type="EMBL" id="JBHUME010000005">
    <property type="protein sequence ID" value="MFD2612013.1"/>
    <property type="molecule type" value="Genomic_DNA"/>
</dbReference>